<evidence type="ECO:0000313" key="2">
    <source>
        <dbReference type="Proteomes" id="UP000695022"/>
    </source>
</evidence>
<reference evidence="3" key="1">
    <citation type="submission" date="2025-08" db="UniProtKB">
        <authorList>
            <consortium name="RefSeq"/>
        </authorList>
    </citation>
    <scope>IDENTIFICATION</scope>
</reference>
<dbReference type="Proteomes" id="UP000695022">
    <property type="component" value="Unplaced"/>
</dbReference>
<feature type="compositionally biased region" description="Acidic residues" evidence="1">
    <location>
        <begin position="858"/>
        <end position="870"/>
    </location>
</feature>
<feature type="region of interest" description="Disordered" evidence="1">
    <location>
        <begin position="276"/>
        <end position="609"/>
    </location>
</feature>
<feature type="compositionally biased region" description="Basic and acidic residues" evidence="1">
    <location>
        <begin position="594"/>
        <end position="609"/>
    </location>
</feature>
<dbReference type="RefSeq" id="XP_014677299.1">
    <property type="nucleotide sequence ID" value="XM_014821813.1"/>
</dbReference>
<feature type="compositionally biased region" description="Polar residues" evidence="1">
    <location>
        <begin position="546"/>
        <end position="557"/>
    </location>
</feature>
<feature type="compositionally biased region" description="Basic and acidic residues" evidence="1">
    <location>
        <begin position="313"/>
        <end position="324"/>
    </location>
</feature>
<name>A0ABM1EYM8_PRICU</name>
<feature type="compositionally biased region" description="Basic and acidic residues" evidence="1">
    <location>
        <begin position="746"/>
        <end position="755"/>
    </location>
</feature>
<evidence type="ECO:0000256" key="1">
    <source>
        <dbReference type="SAM" id="MobiDB-lite"/>
    </source>
</evidence>
<keyword evidence="2" id="KW-1185">Reference proteome</keyword>
<feature type="compositionally biased region" description="Gly residues" evidence="1">
    <location>
        <begin position="507"/>
        <end position="517"/>
    </location>
</feature>
<protein>
    <submittedName>
        <fullName evidence="3">Uncharacterized protein LOC106817159</fullName>
    </submittedName>
</protein>
<feature type="compositionally biased region" description="Basic and acidic residues" evidence="1">
    <location>
        <begin position="429"/>
        <end position="449"/>
    </location>
</feature>
<feature type="compositionally biased region" description="Pro residues" evidence="1">
    <location>
        <begin position="824"/>
        <end position="841"/>
    </location>
</feature>
<feature type="region of interest" description="Disordered" evidence="1">
    <location>
        <begin position="174"/>
        <end position="259"/>
    </location>
</feature>
<feature type="compositionally biased region" description="Polar residues" evidence="1">
    <location>
        <begin position="358"/>
        <end position="371"/>
    </location>
</feature>
<feature type="compositionally biased region" description="Gly residues" evidence="1">
    <location>
        <begin position="871"/>
        <end position="890"/>
    </location>
</feature>
<feature type="compositionally biased region" description="Low complexity" evidence="1">
    <location>
        <begin position="337"/>
        <end position="350"/>
    </location>
</feature>
<feature type="compositionally biased region" description="Low complexity" evidence="1">
    <location>
        <begin position="276"/>
        <end position="307"/>
    </location>
</feature>
<sequence length="929" mass="101423">EDYGTVVVDNQVWRPFWWYNAWSEWPKDTSDVLAGSYGSCMSDGNYCFGRLPVQLKESSTKLLANDSDGNMFRLITIIGSGLFSVNPQSGRLKSSNDDAETIDVGENYEHVQAPTLAPRATGRRVATPLKESQPVVRNNIVGEFKVSSHPDDPAAAAADDENIIAISNVLYIAGGDDGTRETSARSRNSEETRLERRGSGRRGPGAGRISKQVGAHEWTTRRPVEFRSNSRVVANEEPTEEEPMRPATEAPPRDATKLTDFTSVETSATTAMMYDSTSMPTEETTPTEATSAAEATTTTTTTSAPAPVVKPDQGPEHVRPHESRSSIPLGRPKVANPHPLGRPPGRQLPPNVFLVSKNEPQVTTEASTTVRATRAAQPPLRASVEEEEEVEKEAVSQAEAKPAQKPVTKPPKPEEAKAEEEKEEETEEEKFNKLESKRLRWEARQARQRERQRKRAEKASAARERQFPARFRAQGDSRGRGYFPGGARPLSAQYGRSNNGYRAPVGQGYGQGYGRQRGGNARRGGARVGGRSPPGGASPDLYLGAVSSSEFQGTYPQRGTVLDRSEDDGGDRYKAANQYLGEYGTDRGGGGGYGDERYPGYANTDRRSSGYREYTNGYYPSPRLLASPPLDNYRSGFRASGRPQPARGTGTGYEQLGRVGTGYGYPAGRVYGLQKVSGRRRLVPTVAARGNEYPDPTSNFNNGFAVYRQQQLQPQPQYPQQPQQPQYQYLQQPYPQQQQVGGRPARRPEEARVRGGDNANDYSDYGGGYPDYGDYDDYTSSRVGPGEPFPDQPQYGLVKVSGTAGRGSEKEEEEPPRGRLRGGPLPPSPGPRRAPGPPPAQPQYGLIKVSGTAGQGGEAEEEEEGGEEEGGYLGPPGRGNPGFEGRGGYYGPPPRRGQPSFGWEAPQGAGNYNQGRARQPFYRRPSYYA</sequence>
<feature type="compositionally biased region" description="Low complexity" evidence="1">
    <location>
        <begin position="711"/>
        <end position="743"/>
    </location>
</feature>
<gene>
    <name evidence="3" type="primary">LOC106817159</name>
</gene>
<dbReference type="GeneID" id="106817159"/>
<feature type="non-terminal residue" evidence="3">
    <location>
        <position position="1"/>
    </location>
</feature>
<proteinExistence type="predicted"/>
<feature type="compositionally biased region" description="Basic and acidic residues" evidence="1">
    <location>
        <begin position="411"/>
        <end position="420"/>
    </location>
</feature>
<feature type="compositionally biased region" description="Low complexity" evidence="1">
    <location>
        <begin position="529"/>
        <end position="539"/>
    </location>
</feature>
<feature type="compositionally biased region" description="Basic and acidic residues" evidence="1">
    <location>
        <begin position="457"/>
        <end position="479"/>
    </location>
</feature>
<organism evidence="2 3">
    <name type="scientific">Priapulus caudatus</name>
    <name type="common">Priapulid worm</name>
    <dbReference type="NCBI Taxonomy" id="37621"/>
    <lineage>
        <taxon>Eukaryota</taxon>
        <taxon>Metazoa</taxon>
        <taxon>Ecdysozoa</taxon>
        <taxon>Scalidophora</taxon>
        <taxon>Priapulida</taxon>
        <taxon>Priapulimorpha</taxon>
        <taxon>Priapulimorphida</taxon>
        <taxon>Priapulidae</taxon>
        <taxon>Priapulus</taxon>
    </lineage>
</organism>
<feature type="region of interest" description="Disordered" evidence="1">
    <location>
        <begin position="711"/>
        <end position="929"/>
    </location>
</feature>
<evidence type="ECO:0000313" key="3">
    <source>
        <dbReference type="RefSeq" id="XP_014677299.1"/>
    </source>
</evidence>
<feature type="compositionally biased region" description="Basic and acidic residues" evidence="1">
    <location>
        <begin position="177"/>
        <end position="198"/>
    </location>
</feature>
<accession>A0ABM1EYM8</accession>